<dbReference type="PANTHER" id="PTHR15722">
    <property type="entry name" value="IFT140/172-RELATED"/>
    <property type="match status" value="1"/>
</dbReference>
<evidence type="ECO:0000313" key="8">
    <source>
        <dbReference type="Proteomes" id="UP000410492"/>
    </source>
</evidence>
<sequence>MFISSENGIRIHDIKAIDSDTRLLACATPFIVTLEKLSIVRDIMSDFVGLEKCDKTTRGAVLDFSYNLALGNMDGAFKAIKLVQSSGVWSSLARMCVKTKRLDVAGVCLGHMGNAMAARAVRLAMSDDTLPHEAKVAVLAVHLGMLDEAEQLYIQCGRYDLQNKLLRSRNQMDAAHAVAESKDRINLKNTDHAWARSLEETGDFKEAAARYERANTHLYDVPRMLSDHPQQLQAYMSKTRDKYSGI</sequence>
<evidence type="ECO:0000256" key="3">
    <source>
        <dbReference type="ARBA" id="ARBA00022737"/>
    </source>
</evidence>
<name>A0A653CAI0_CALMS</name>
<evidence type="ECO:0000256" key="5">
    <source>
        <dbReference type="ARBA" id="ARBA00023273"/>
    </source>
</evidence>
<dbReference type="Gene3D" id="1.25.40.470">
    <property type="match status" value="1"/>
</dbReference>
<comment type="subcellular location">
    <subcellularLocation>
        <location evidence="1">Cell projection</location>
        <location evidence="1">Cilium</location>
    </subcellularLocation>
</comment>
<dbReference type="OrthoDB" id="10258787at2759"/>
<accession>A0A653CAI0</accession>
<dbReference type="InterPro" id="IPR056168">
    <property type="entry name" value="TPR_IF140/IFT172/WDR19"/>
</dbReference>
<dbReference type="Proteomes" id="UP000410492">
    <property type="component" value="Unassembled WGS sequence"/>
</dbReference>
<reference evidence="7 8" key="1">
    <citation type="submission" date="2019-01" db="EMBL/GenBank/DDBJ databases">
        <authorList>
            <person name="Sayadi A."/>
        </authorList>
    </citation>
    <scope>NUCLEOTIDE SEQUENCE [LARGE SCALE GENOMIC DNA]</scope>
</reference>
<dbReference type="GO" id="GO:0005930">
    <property type="term" value="C:axoneme"/>
    <property type="evidence" value="ECO:0007669"/>
    <property type="project" value="TreeGrafter"/>
</dbReference>
<evidence type="ECO:0000256" key="1">
    <source>
        <dbReference type="ARBA" id="ARBA00004138"/>
    </source>
</evidence>
<organism evidence="7 8">
    <name type="scientific">Callosobruchus maculatus</name>
    <name type="common">Southern cowpea weevil</name>
    <name type="synonym">Pulse bruchid</name>
    <dbReference type="NCBI Taxonomy" id="64391"/>
    <lineage>
        <taxon>Eukaryota</taxon>
        <taxon>Metazoa</taxon>
        <taxon>Ecdysozoa</taxon>
        <taxon>Arthropoda</taxon>
        <taxon>Hexapoda</taxon>
        <taxon>Insecta</taxon>
        <taxon>Pterygota</taxon>
        <taxon>Neoptera</taxon>
        <taxon>Endopterygota</taxon>
        <taxon>Coleoptera</taxon>
        <taxon>Polyphaga</taxon>
        <taxon>Cucujiformia</taxon>
        <taxon>Chrysomeloidea</taxon>
        <taxon>Chrysomelidae</taxon>
        <taxon>Bruchinae</taxon>
        <taxon>Bruchini</taxon>
        <taxon>Callosobruchus</taxon>
    </lineage>
</organism>
<gene>
    <name evidence="7" type="ORF">CALMAC_LOCUS7566</name>
</gene>
<keyword evidence="8" id="KW-1185">Reference proteome</keyword>
<dbReference type="Pfam" id="PF24762">
    <property type="entry name" value="TPR_IF140-IFT172"/>
    <property type="match status" value="1"/>
</dbReference>
<evidence type="ECO:0000313" key="7">
    <source>
        <dbReference type="EMBL" id="VEN44951.1"/>
    </source>
</evidence>
<protein>
    <recommendedName>
        <fullName evidence="6">IF140/IFT172/WDR19 TPR domain-containing protein</fullName>
    </recommendedName>
</protein>
<dbReference type="AlphaFoldDB" id="A0A653CAI0"/>
<proteinExistence type="predicted"/>
<dbReference type="FunFam" id="1.25.40.470:FF:000015">
    <property type="entry name" value="Intraflagellar transport particle protein 140"/>
    <property type="match status" value="1"/>
</dbReference>
<dbReference type="PANTHER" id="PTHR15722:SF7">
    <property type="entry name" value="INTRAFLAGELLAR TRANSPORT PROTEIN 140 HOMOLOG"/>
    <property type="match status" value="1"/>
</dbReference>
<keyword evidence="5" id="KW-0966">Cell projection</keyword>
<dbReference type="EMBL" id="CAACVG010007341">
    <property type="protein sequence ID" value="VEN44951.1"/>
    <property type="molecule type" value="Genomic_DNA"/>
</dbReference>
<keyword evidence="4" id="KW-0969">Cilium</keyword>
<dbReference type="GO" id="GO:0030991">
    <property type="term" value="C:intraciliary transport particle A"/>
    <property type="evidence" value="ECO:0007669"/>
    <property type="project" value="TreeGrafter"/>
</dbReference>
<dbReference type="GO" id="GO:0035721">
    <property type="term" value="P:intraciliary retrograde transport"/>
    <property type="evidence" value="ECO:0007669"/>
    <property type="project" value="TreeGrafter"/>
</dbReference>
<evidence type="ECO:0000256" key="4">
    <source>
        <dbReference type="ARBA" id="ARBA00023069"/>
    </source>
</evidence>
<dbReference type="GO" id="GO:0036064">
    <property type="term" value="C:ciliary basal body"/>
    <property type="evidence" value="ECO:0007669"/>
    <property type="project" value="TreeGrafter"/>
</dbReference>
<feature type="domain" description="IF140/IFT172/WDR19 TPR" evidence="6">
    <location>
        <begin position="71"/>
        <end position="242"/>
    </location>
</feature>
<evidence type="ECO:0000259" key="6">
    <source>
        <dbReference type="Pfam" id="PF24762"/>
    </source>
</evidence>
<keyword evidence="2" id="KW-0853">WD repeat</keyword>
<evidence type="ECO:0000256" key="2">
    <source>
        <dbReference type="ARBA" id="ARBA00022574"/>
    </source>
</evidence>
<keyword evidence="3" id="KW-0677">Repeat</keyword>